<evidence type="ECO:0000256" key="1">
    <source>
        <dbReference type="SAM" id="MobiDB-lite"/>
    </source>
</evidence>
<sequence length="74" mass="7732">MGRRDIHGVGGATGPSGLGREPRGARAVRSCRSLQVPRQRGVSCDHGGRKPALSSTVGCSFLGKIIGKSKNYEP</sequence>
<accession>A0ABN8Y2I0</accession>
<gene>
    <name evidence="2" type="ORF">MRATA1EN1_LOCUS4630</name>
</gene>
<evidence type="ECO:0000313" key="3">
    <source>
        <dbReference type="Proteomes" id="UP001176941"/>
    </source>
</evidence>
<organism evidence="2 3">
    <name type="scientific">Rangifer tarandus platyrhynchus</name>
    <name type="common">Svalbard reindeer</name>
    <dbReference type="NCBI Taxonomy" id="3082113"/>
    <lineage>
        <taxon>Eukaryota</taxon>
        <taxon>Metazoa</taxon>
        <taxon>Chordata</taxon>
        <taxon>Craniata</taxon>
        <taxon>Vertebrata</taxon>
        <taxon>Euteleostomi</taxon>
        <taxon>Mammalia</taxon>
        <taxon>Eutheria</taxon>
        <taxon>Laurasiatheria</taxon>
        <taxon>Artiodactyla</taxon>
        <taxon>Ruminantia</taxon>
        <taxon>Pecora</taxon>
        <taxon>Cervidae</taxon>
        <taxon>Odocoileinae</taxon>
        <taxon>Rangifer</taxon>
    </lineage>
</organism>
<name>A0ABN8Y2I0_RANTA</name>
<proteinExistence type="predicted"/>
<feature type="compositionally biased region" description="Gly residues" evidence="1">
    <location>
        <begin position="8"/>
        <end position="17"/>
    </location>
</feature>
<dbReference type="EMBL" id="OX459949">
    <property type="protein sequence ID" value="CAI9155668.1"/>
    <property type="molecule type" value="Genomic_DNA"/>
</dbReference>
<keyword evidence="3" id="KW-1185">Reference proteome</keyword>
<evidence type="ECO:0000313" key="2">
    <source>
        <dbReference type="EMBL" id="CAI9155668.1"/>
    </source>
</evidence>
<dbReference type="Proteomes" id="UP001176941">
    <property type="component" value="Chromosome 13"/>
</dbReference>
<reference evidence="2" key="1">
    <citation type="submission" date="2023-04" db="EMBL/GenBank/DDBJ databases">
        <authorList>
            <consortium name="ELIXIR-Norway"/>
        </authorList>
    </citation>
    <scope>NUCLEOTIDE SEQUENCE [LARGE SCALE GENOMIC DNA]</scope>
</reference>
<protein>
    <submittedName>
        <fullName evidence="2">Uncharacterized protein</fullName>
    </submittedName>
</protein>
<feature type="region of interest" description="Disordered" evidence="1">
    <location>
        <begin position="1"/>
        <end position="32"/>
    </location>
</feature>